<feature type="region of interest" description="Disordered" evidence="4">
    <location>
        <begin position="253"/>
        <end position="272"/>
    </location>
</feature>
<name>A0ABT0UQY3_9ACTN</name>
<evidence type="ECO:0000259" key="5">
    <source>
        <dbReference type="Pfam" id="PF01909"/>
    </source>
</evidence>
<feature type="domain" description="Polymerase nucleotidyl transferase" evidence="5">
    <location>
        <begin position="17"/>
        <end position="51"/>
    </location>
</feature>
<dbReference type="NCBIfam" id="NF010309">
    <property type="entry name" value="PRK13746.1"/>
    <property type="match status" value="1"/>
</dbReference>
<dbReference type="InterPro" id="IPR043519">
    <property type="entry name" value="NT_sf"/>
</dbReference>
<feature type="compositionally biased region" description="Basic and acidic residues" evidence="4">
    <location>
        <begin position="257"/>
        <end position="266"/>
    </location>
</feature>
<keyword evidence="8" id="KW-1185">Reference proteome</keyword>
<comment type="catalytic activity">
    <reaction evidence="3">
        <text>spectinomycin + ATP = 9-O-adenylylspectinomycin + diphosphate</text>
        <dbReference type="Rhea" id="RHEA:63228"/>
        <dbReference type="ChEBI" id="CHEBI:30616"/>
        <dbReference type="ChEBI" id="CHEBI:33019"/>
        <dbReference type="ChEBI" id="CHEBI:146260"/>
        <dbReference type="ChEBI" id="CHEBI:146261"/>
    </reaction>
</comment>
<dbReference type="InterPro" id="IPR024172">
    <property type="entry name" value="AadA/Aad9"/>
</dbReference>
<dbReference type="RefSeq" id="WP_250920004.1">
    <property type="nucleotide sequence ID" value="NZ_JAMQAW010000011.1"/>
</dbReference>
<dbReference type="CDD" id="cd05403">
    <property type="entry name" value="NT_KNTase_like"/>
    <property type="match status" value="1"/>
</dbReference>
<dbReference type="PIRSF" id="PIRSF000819">
    <property type="entry name" value="Streptomycin_3-adenylyltransf"/>
    <property type="match status" value="1"/>
</dbReference>
<keyword evidence="2" id="KW-0046">Antibiotic resistance</keyword>
<organism evidence="7 8">
    <name type="scientific">Streptomyces albipurpureus</name>
    <dbReference type="NCBI Taxonomy" id="2897419"/>
    <lineage>
        <taxon>Bacteria</taxon>
        <taxon>Bacillati</taxon>
        <taxon>Actinomycetota</taxon>
        <taxon>Actinomycetes</taxon>
        <taxon>Kitasatosporales</taxon>
        <taxon>Streptomycetaceae</taxon>
        <taxon>Streptomyces</taxon>
    </lineage>
</organism>
<evidence type="ECO:0000313" key="8">
    <source>
        <dbReference type="Proteomes" id="UP001431429"/>
    </source>
</evidence>
<dbReference type="InterPro" id="IPR002934">
    <property type="entry name" value="Polymerase_NTP_transf_dom"/>
</dbReference>
<dbReference type="Pfam" id="PF01909">
    <property type="entry name" value="NTP_transf_2"/>
    <property type="match status" value="1"/>
</dbReference>
<keyword evidence="7" id="KW-0548">Nucleotidyltransferase</keyword>
<dbReference type="EMBL" id="JAMQAW010000011">
    <property type="protein sequence ID" value="MCM2389666.1"/>
    <property type="molecule type" value="Genomic_DNA"/>
</dbReference>
<evidence type="ECO:0000259" key="6">
    <source>
        <dbReference type="Pfam" id="PF13427"/>
    </source>
</evidence>
<evidence type="ECO:0000256" key="4">
    <source>
        <dbReference type="SAM" id="MobiDB-lite"/>
    </source>
</evidence>
<proteinExistence type="predicted"/>
<dbReference type="Proteomes" id="UP001431429">
    <property type="component" value="Unassembled WGS sequence"/>
</dbReference>
<comment type="caution">
    <text evidence="7">The sequence shown here is derived from an EMBL/GenBank/DDBJ whole genome shotgun (WGS) entry which is preliminary data.</text>
</comment>
<dbReference type="SUPFAM" id="SSF81301">
    <property type="entry name" value="Nucleotidyltransferase"/>
    <property type="match status" value="1"/>
</dbReference>
<evidence type="ECO:0000256" key="3">
    <source>
        <dbReference type="ARBA" id="ARBA00047831"/>
    </source>
</evidence>
<protein>
    <submittedName>
        <fullName evidence="7">Aminoglycoside adenylyltransferase family protein</fullName>
    </submittedName>
</protein>
<evidence type="ECO:0000256" key="1">
    <source>
        <dbReference type="ARBA" id="ARBA00022679"/>
    </source>
</evidence>
<dbReference type="Gene3D" id="3.30.460.10">
    <property type="entry name" value="Beta Polymerase, domain 2"/>
    <property type="match status" value="1"/>
</dbReference>
<sequence length="272" mass="29031">MTQTEDVTQLVHRTLGTDVIGMYVHGSAVLGGLRPHSDIDVFVLVRQRTTAKVRRALVKGLLPLSGARALGGPARPVELTIAVQSDIRPWRYPPLSDFQYGEWLRDFYESGGTPSPTPDPDLALLITMVLLGDTPLAGSPPPNEVLDPVPEQDLIQALTAGVPGLLHELTSDTRNVVLTLARIWMTLTTGEITSKEKAADWALPRLPPGPGSVLAHAAAVYQGSVPESWDELLPQVGPYAETVAEAIGQVVAAKGKGRSDSGEEHQNPPAEG</sequence>
<dbReference type="Pfam" id="PF13427">
    <property type="entry name" value="AadA_C"/>
    <property type="match status" value="1"/>
</dbReference>
<accession>A0ABT0UQY3</accession>
<evidence type="ECO:0000256" key="2">
    <source>
        <dbReference type="ARBA" id="ARBA00023251"/>
    </source>
</evidence>
<gene>
    <name evidence="7" type="ORF">NBG84_15440</name>
</gene>
<reference evidence="7" key="1">
    <citation type="submission" date="2022-06" db="EMBL/GenBank/DDBJ databases">
        <title>Genome public.</title>
        <authorList>
            <person name="Sun Q."/>
        </authorList>
    </citation>
    <scope>NUCLEOTIDE SEQUENCE</scope>
    <source>
        <strain evidence="7">CWNU-1</strain>
    </source>
</reference>
<dbReference type="InterPro" id="IPR025184">
    <property type="entry name" value="AadA_C"/>
</dbReference>
<feature type="domain" description="Adenylyltransferase AadA C-terminal" evidence="6">
    <location>
        <begin position="144"/>
        <end position="244"/>
    </location>
</feature>
<keyword evidence="1" id="KW-0808">Transferase</keyword>
<evidence type="ECO:0000313" key="7">
    <source>
        <dbReference type="EMBL" id="MCM2389666.1"/>
    </source>
</evidence>
<dbReference type="GO" id="GO:0016779">
    <property type="term" value="F:nucleotidyltransferase activity"/>
    <property type="evidence" value="ECO:0007669"/>
    <property type="project" value="UniProtKB-KW"/>
</dbReference>